<dbReference type="InterPro" id="IPR043461">
    <property type="entry name" value="LpxH-like"/>
</dbReference>
<dbReference type="HOGENOM" id="CLU_074586_0_0_6"/>
<comment type="cofactor">
    <cofactor evidence="10">
        <name>Mn(2+)</name>
        <dbReference type="ChEBI" id="CHEBI:29035"/>
    </cofactor>
    <text evidence="10">Binds 2 Mn(2+) ions per subunit in a binuclear metal center.</text>
</comment>
<keyword evidence="5 10" id="KW-0479">Metal-binding</keyword>
<proteinExistence type="inferred from homology"/>
<dbReference type="RefSeq" id="WP_007017596.1">
    <property type="nucleotide sequence ID" value="NZ_CH724114.1"/>
</dbReference>
<evidence type="ECO:0000256" key="9">
    <source>
        <dbReference type="ARBA" id="ARBA00023211"/>
    </source>
</evidence>
<dbReference type="GO" id="GO:0005737">
    <property type="term" value="C:cytoplasm"/>
    <property type="evidence" value="ECO:0007669"/>
    <property type="project" value="InterPro"/>
</dbReference>
<reference evidence="12 13" key="1">
    <citation type="submission" date="2006-03" db="EMBL/GenBank/DDBJ databases">
        <authorList>
            <person name="Pinhassi J."/>
            <person name="Pedros-Alio C."/>
            <person name="Ferriera S."/>
            <person name="Johnson J."/>
            <person name="Kravitz S."/>
            <person name="Halpern A."/>
            <person name="Remington K."/>
            <person name="Beeson K."/>
            <person name="Tran B."/>
            <person name="Rogers Y.-H."/>
            <person name="Friedman R."/>
            <person name="Venter J.C."/>
        </authorList>
    </citation>
    <scope>NUCLEOTIDE SEQUENCE [LARGE SCALE GENOMIC DNA]</scope>
    <source>
        <strain evidence="12 13">RED65</strain>
    </source>
</reference>
<dbReference type="Pfam" id="PF00149">
    <property type="entry name" value="Metallophos"/>
    <property type="match status" value="1"/>
</dbReference>
<evidence type="ECO:0000256" key="7">
    <source>
        <dbReference type="ARBA" id="ARBA00023098"/>
    </source>
</evidence>
<dbReference type="EC" id="3.6.1.54" evidence="10"/>
<keyword evidence="13" id="KW-1185">Reference proteome</keyword>
<comment type="similarity">
    <text evidence="10">Belongs to the LpxH family.</text>
</comment>
<feature type="binding site" evidence="10">
    <location>
        <position position="55"/>
    </location>
    <ligand>
        <name>Mn(2+)</name>
        <dbReference type="ChEBI" id="CHEBI:29035"/>
        <label>2</label>
    </ligand>
</feature>
<keyword evidence="8 10" id="KW-0472">Membrane</keyword>
<comment type="function">
    <text evidence="10">Hydrolyzes the pyrophosphate bond of UDP-2,3-diacylglucosamine to yield 2,3-diacylglucosamine 1-phosphate (lipid X) and UMP by catalyzing the attack of water at the alpha-P atom. Involved in the biosynthesis of lipid A, a phosphorylated glycolipid that anchors the lipopolysaccharide to the outer membrane of the cell.</text>
</comment>
<dbReference type="NCBIfam" id="TIGR01854">
    <property type="entry name" value="lipid_A_lpxH"/>
    <property type="match status" value="1"/>
</dbReference>
<feature type="binding site" evidence="10">
    <location>
        <position position="181"/>
    </location>
    <ligand>
        <name>substrate</name>
    </ligand>
</feature>
<keyword evidence="6 10" id="KW-0378">Hydrolase</keyword>
<dbReference type="UniPathway" id="UPA00359">
    <property type="reaction ID" value="UER00480"/>
</dbReference>
<feature type="binding site" evidence="10">
    <location>
        <position position="209"/>
    </location>
    <ligand>
        <name>substrate</name>
    </ligand>
</feature>
<dbReference type="InterPro" id="IPR004843">
    <property type="entry name" value="Calcineurin-like_PHP"/>
</dbReference>
<dbReference type="Proteomes" id="UP000004263">
    <property type="component" value="Unassembled WGS sequence"/>
</dbReference>
<feature type="binding site" evidence="10">
    <location>
        <position position="55"/>
    </location>
    <ligand>
        <name>Mn(2+)</name>
        <dbReference type="ChEBI" id="CHEBI:29035"/>
        <label>1</label>
    </ligand>
</feature>
<accession>Q1N566</accession>
<keyword evidence="7 10" id="KW-0443">Lipid metabolism</keyword>
<organism evidence="12 13">
    <name type="scientific">Bermanella marisrubri</name>
    <dbReference type="NCBI Taxonomy" id="207949"/>
    <lineage>
        <taxon>Bacteria</taxon>
        <taxon>Pseudomonadati</taxon>
        <taxon>Pseudomonadota</taxon>
        <taxon>Gammaproteobacteria</taxon>
        <taxon>Oceanospirillales</taxon>
        <taxon>Oceanospirillaceae</taxon>
        <taxon>Bermanella</taxon>
    </lineage>
</organism>
<dbReference type="CDD" id="cd07398">
    <property type="entry name" value="MPP_YbbF-LpxH"/>
    <property type="match status" value="1"/>
</dbReference>
<dbReference type="GO" id="GO:0008758">
    <property type="term" value="F:UDP-2,3-diacylglucosamine hydrolase activity"/>
    <property type="evidence" value="ECO:0007669"/>
    <property type="project" value="UniProtKB-UniRule"/>
</dbReference>
<feature type="binding site" evidence="10">
    <location>
        <begin position="93"/>
        <end position="94"/>
    </location>
    <ligand>
        <name>substrate</name>
    </ligand>
</feature>
<feature type="binding site" evidence="10">
    <location>
        <position position="178"/>
    </location>
    <ligand>
        <name>substrate</name>
    </ligand>
</feature>
<keyword evidence="1 10" id="KW-1003">Cell membrane</keyword>
<evidence type="ECO:0000256" key="3">
    <source>
        <dbReference type="ARBA" id="ARBA00022519"/>
    </source>
</evidence>
<evidence type="ECO:0000259" key="11">
    <source>
        <dbReference type="Pfam" id="PF00149"/>
    </source>
</evidence>
<dbReference type="PANTHER" id="PTHR34990:SF1">
    <property type="entry name" value="UDP-2,3-DIACYLGLUCOSAMINE HYDROLASE"/>
    <property type="match status" value="1"/>
</dbReference>
<dbReference type="OrthoDB" id="9783283at2"/>
<evidence type="ECO:0000256" key="10">
    <source>
        <dbReference type="HAMAP-Rule" id="MF_00575"/>
    </source>
</evidence>
<keyword evidence="4 10" id="KW-0441">Lipid A biosynthesis</keyword>
<protein>
    <recommendedName>
        <fullName evidence="10">UDP-2,3-diacylglucosamine hydrolase</fullName>
        <ecNumber evidence="10">3.6.1.54</ecNumber>
    </recommendedName>
    <alternativeName>
        <fullName evidence="10">UDP-2,3-diacylglucosamine diphosphatase</fullName>
    </alternativeName>
</protein>
<gene>
    <name evidence="10" type="primary">lpxH</name>
    <name evidence="12" type="ORF">RED65_00590</name>
</gene>
<evidence type="ECO:0000256" key="5">
    <source>
        <dbReference type="ARBA" id="ARBA00022723"/>
    </source>
</evidence>
<comment type="pathway">
    <text evidence="10">Glycolipid biosynthesis; lipid IV(A) biosynthesis; lipid IV(A) from (3R)-3-hydroxytetradecanoyl-[acyl-carrier-protein] and UDP-N-acetyl-alpha-D-glucosamine: step 4/6.</text>
</comment>
<dbReference type="NCBIfam" id="NF003743">
    <property type="entry name" value="PRK05340.1"/>
    <property type="match status" value="1"/>
</dbReference>
<evidence type="ECO:0000256" key="4">
    <source>
        <dbReference type="ARBA" id="ARBA00022556"/>
    </source>
</evidence>
<feature type="domain" description="Calcineurin-like phosphoesterase" evidence="11">
    <location>
        <begin position="19"/>
        <end position="213"/>
    </location>
</feature>
<evidence type="ECO:0000313" key="13">
    <source>
        <dbReference type="Proteomes" id="UP000004263"/>
    </source>
</evidence>
<dbReference type="GO" id="GO:0030145">
    <property type="term" value="F:manganese ion binding"/>
    <property type="evidence" value="ECO:0007669"/>
    <property type="project" value="UniProtKB-UniRule"/>
</dbReference>
<dbReference type="GO" id="GO:0009245">
    <property type="term" value="P:lipid A biosynthetic process"/>
    <property type="evidence" value="ECO:0007669"/>
    <property type="project" value="UniProtKB-UniRule"/>
</dbReference>
<keyword evidence="9 10" id="KW-0464">Manganese</keyword>
<feature type="binding site" evidence="10">
    <location>
        <position position="174"/>
    </location>
    <ligand>
        <name>substrate</name>
    </ligand>
</feature>
<comment type="caution">
    <text evidence="12">The sequence shown here is derived from an EMBL/GenBank/DDBJ whole genome shotgun (WGS) entry which is preliminary data.</text>
</comment>
<comment type="subcellular location">
    <subcellularLocation>
        <location evidence="10">Cell inner membrane</location>
        <topology evidence="10">Peripheral membrane protein</topology>
        <orientation evidence="10">Cytoplasmic side</orientation>
    </subcellularLocation>
</comment>
<evidence type="ECO:0000313" key="12">
    <source>
        <dbReference type="EMBL" id="EAT13212.1"/>
    </source>
</evidence>
<evidence type="ECO:0000256" key="6">
    <source>
        <dbReference type="ARBA" id="ARBA00022801"/>
    </source>
</evidence>
<feature type="binding site" evidence="10">
    <location>
        <position position="209"/>
    </location>
    <ligand>
        <name>Mn(2+)</name>
        <dbReference type="ChEBI" id="CHEBI:29035"/>
        <label>2</label>
    </ligand>
</feature>
<name>Q1N566_9GAMM</name>
<sequence length="261" mass="30251">MSNNYKTQNSAFAPQGTSWFISDLHLAPEETRITAGFYDFMLQPQAGDTLFILGDFFNYWIGDDVPHPFSEKIKQLLKATSERGVKIYIMHGNRDFLIGERFCEESGCELLEDPTVIELNGEPTLLMHGDSLCTLDEAYMEFRQMARNPSWQAEFLSKSIEERMAFANQARDESQSSNSMKDEAIMDVTPEEVDLALTQNHCRHMIHGHTHRPNIHQWENQGELRQRLVLGDWYRKGWYLKVDADGFDFVQFDLPRIDESN</sequence>
<feature type="binding site" evidence="10">
    <location>
        <position position="25"/>
    </location>
    <ligand>
        <name>Mn(2+)</name>
        <dbReference type="ChEBI" id="CHEBI:29035"/>
        <label>1</label>
    </ligand>
</feature>
<keyword evidence="3 10" id="KW-0997">Cell inner membrane</keyword>
<dbReference type="SUPFAM" id="SSF56300">
    <property type="entry name" value="Metallo-dependent phosphatases"/>
    <property type="match status" value="1"/>
</dbReference>
<evidence type="ECO:0000256" key="2">
    <source>
        <dbReference type="ARBA" id="ARBA00022516"/>
    </source>
</evidence>
<feature type="binding site" evidence="10">
    <location>
        <position position="23"/>
    </location>
    <ligand>
        <name>Mn(2+)</name>
        <dbReference type="ChEBI" id="CHEBI:29035"/>
        <label>1</label>
    </ligand>
</feature>
<dbReference type="STRING" id="207949.RED65_00590"/>
<feature type="binding site" evidence="10">
    <location>
        <position position="128"/>
    </location>
    <ligand>
        <name>Mn(2+)</name>
        <dbReference type="ChEBI" id="CHEBI:29035"/>
        <label>2</label>
    </ligand>
</feature>
<evidence type="ECO:0000256" key="8">
    <source>
        <dbReference type="ARBA" id="ARBA00023136"/>
    </source>
</evidence>
<dbReference type="GO" id="GO:0019897">
    <property type="term" value="C:extrinsic component of plasma membrane"/>
    <property type="evidence" value="ECO:0007669"/>
    <property type="project" value="UniProtKB-UniRule"/>
</dbReference>
<dbReference type="PANTHER" id="PTHR34990">
    <property type="entry name" value="UDP-2,3-DIACYLGLUCOSAMINE HYDROLASE-RELATED"/>
    <property type="match status" value="1"/>
</dbReference>
<dbReference type="Gene3D" id="3.60.21.10">
    <property type="match status" value="1"/>
</dbReference>
<dbReference type="EMBL" id="AAQH01000002">
    <property type="protein sequence ID" value="EAT13212.1"/>
    <property type="molecule type" value="Genomic_DNA"/>
</dbReference>
<dbReference type="InterPro" id="IPR010138">
    <property type="entry name" value="UDP-diacylglucosamine_Hdrlase"/>
</dbReference>
<dbReference type="HAMAP" id="MF_00575">
    <property type="entry name" value="LpxH"/>
    <property type="match status" value="1"/>
</dbReference>
<dbReference type="AlphaFoldDB" id="Q1N566"/>
<comment type="catalytic activity">
    <reaction evidence="10">
        <text>UDP-2-N,3-O-bis[(3R)-3-hydroxytetradecanoyl]-alpha-D-glucosamine + H2O = 2-N,3-O-bis[(3R)-3-hydroxytetradecanoyl]-alpha-D-glucosaminyl 1-phosphate + UMP + 2 H(+)</text>
        <dbReference type="Rhea" id="RHEA:25213"/>
        <dbReference type="ChEBI" id="CHEBI:15377"/>
        <dbReference type="ChEBI" id="CHEBI:15378"/>
        <dbReference type="ChEBI" id="CHEBI:57865"/>
        <dbReference type="ChEBI" id="CHEBI:57957"/>
        <dbReference type="ChEBI" id="CHEBI:78847"/>
        <dbReference type="EC" id="3.6.1.54"/>
    </reaction>
</comment>
<evidence type="ECO:0000256" key="1">
    <source>
        <dbReference type="ARBA" id="ARBA00022475"/>
    </source>
</evidence>
<keyword evidence="2 10" id="KW-0444">Lipid biosynthesis</keyword>
<dbReference type="InterPro" id="IPR029052">
    <property type="entry name" value="Metallo-depent_PP-like"/>
</dbReference>
<feature type="binding site" evidence="10">
    <location>
        <position position="211"/>
    </location>
    <ligand>
        <name>Mn(2+)</name>
        <dbReference type="ChEBI" id="CHEBI:29035"/>
        <label>1</label>
    </ligand>
</feature>
<feature type="binding site" evidence="10">
    <location>
        <position position="93"/>
    </location>
    <ligand>
        <name>Mn(2+)</name>
        <dbReference type="ChEBI" id="CHEBI:29035"/>
        <label>2</label>
    </ligand>
</feature>
<feature type="binding site" evidence="10">
    <location>
        <position position="136"/>
    </location>
    <ligand>
        <name>substrate</name>
    </ligand>
</feature>